<sequence>MPQYKLHYFNLHGLGELPRMIFHYAGVPFEDVRFERNEWPQLKANMPFGQVPVLEFDGKLLSQSYAIARYIARQHGLAGQDDWEQAQVDMYADCIKDFMINGRPVHDERDPEKQKVLMTKFASEKLIPHMTVLEAQLAKNGGVLVGKGVTWADIACYAFFNHATVKHPDILKDSPNMAALVSQIGSNDNIKKYLETRPAYH</sequence>
<dbReference type="STRING" id="6669.E9GD45"/>
<dbReference type="Proteomes" id="UP000000305">
    <property type="component" value="Unassembled WGS sequence"/>
</dbReference>
<dbReference type="HOGENOM" id="CLU_039475_1_0_1"/>
<dbReference type="CDD" id="cd03192">
    <property type="entry name" value="GST_C_Sigma_like"/>
    <property type="match status" value="1"/>
</dbReference>
<keyword evidence="9" id="KW-1185">Reference proteome</keyword>
<dbReference type="Pfam" id="PF02798">
    <property type="entry name" value="GST_N"/>
    <property type="match status" value="1"/>
</dbReference>
<dbReference type="Gene3D" id="1.20.1050.10">
    <property type="match status" value="1"/>
</dbReference>
<dbReference type="SFLD" id="SFLDG01205">
    <property type="entry name" value="AMPS.1"/>
    <property type="match status" value="1"/>
</dbReference>
<proteinExistence type="evidence at transcript level"/>
<protein>
    <recommendedName>
        <fullName evidence="1">glutathione transferase</fullName>
        <ecNumber evidence="1">2.5.1.18</ecNumber>
    </recommendedName>
</protein>
<dbReference type="CDD" id="cd03039">
    <property type="entry name" value="GST_N_Sigma_like"/>
    <property type="match status" value="1"/>
</dbReference>
<evidence type="ECO:0000256" key="3">
    <source>
        <dbReference type="ARBA" id="ARBA00038317"/>
    </source>
</evidence>
<dbReference type="SUPFAM" id="SSF52833">
    <property type="entry name" value="Thioredoxin-like"/>
    <property type="match status" value="1"/>
</dbReference>
<dbReference type="PANTHER" id="PTHR11571:SF224">
    <property type="entry name" value="HEMATOPOIETIC PROSTAGLANDIN D SYNTHASE"/>
    <property type="match status" value="1"/>
</dbReference>
<feature type="domain" description="GST N-terminal" evidence="5">
    <location>
        <begin position="2"/>
        <end position="79"/>
    </location>
</feature>
<evidence type="ECO:0000259" key="5">
    <source>
        <dbReference type="PROSITE" id="PS50404"/>
    </source>
</evidence>
<reference evidence="7 9" key="1">
    <citation type="journal article" date="2011" name="Science">
        <title>The ecoresponsive genome of Daphnia pulex.</title>
        <authorList>
            <person name="Colbourne J.K."/>
            <person name="Pfrender M.E."/>
            <person name="Gilbert D."/>
            <person name="Thomas W.K."/>
            <person name="Tucker A."/>
            <person name="Oakley T.H."/>
            <person name="Tokishita S."/>
            <person name="Aerts A."/>
            <person name="Arnold G.J."/>
            <person name="Basu M.K."/>
            <person name="Bauer D.J."/>
            <person name="Caceres C.E."/>
            <person name="Carmel L."/>
            <person name="Casola C."/>
            <person name="Choi J.H."/>
            <person name="Detter J.C."/>
            <person name="Dong Q."/>
            <person name="Dusheyko S."/>
            <person name="Eads B.D."/>
            <person name="Frohlich T."/>
            <person name="Geiler-Samerotte K.A."/>
            <person name="Gerlach D."/>
            <person name="Hatcher P."/>
            <person name="Jogdeo S."/>
            <person name="Krijgsveld J."/>
            <person name="Kriventseva E.V."/>
            <person name="Kultz D."/>
            <person name="Laforsch C."/>
            <person name="Lindquist E."/>
            <person name="Lopez J."/>
            <person name="Manak J.R."/>
            <person name="Muller J."/>
            <person name="Pangilinan J."/>
            <person name="Patwardhan R.P."/>
            <person name="Pitluck S."/>
            <person name="Pritham E.J."/>
            <person name="Rechtsteiner A."/>
            <person name="Rho M."/>
            <person name="Rogozin I.B."/>
            <person name="Sakarya O."/>
            <person name="Salamov A."/>
            <person name="Schaack S."/>
            <person name="Shapiro H."/>
            <person name="Shiga Y."/>
            <person name="Skalitzky C."/>
            <person name="Smith Z."/>
            <person name="Souvorov A."/>
            <person name="Sung W."/>
            <person name="Tang Z."/>
            <person name="Tsuchiya D."/>
            <person name="Tu H."/>
            <person name="Vos H."/>
            <person name="Wang M."/>
            <person name="Wolf Y.I."/>
            <person name="Yamagata H."/>
            <person name="Yamada T."/>
            <person name="Ye Y."/>
            <person name="Shaw J.R."/>
            <person name="Andrews J."/>
            <person name="Crease T.J."/>
            <person name="Tang H."/>
            <person name="Lucas S.M."/>
            <person name="Robertson H.M."/>
            <person name="Bork P."/>
            <person name="Koonin E.V."/>
            <person name="Zdobnov E.M."/>
            <person name="Grigoriev I.V."/>
            <person name="Lynch M."/>
            <person name="Boore J.L."/>
        </authorList>
    </citation>
    <scope>NUCLEOTIDE SEQUENCE [LARGE SCALE GENOMIC DNA]</scope>
</reference>
<gene>
    <name evidence="7" type="primary">DpGSTS6</name>
    <name evidence="7" type="ORF">DAPPUDRAFT_223730</name>
</gene>
<dbReference type="OMA" id="SDIYIDW"/>
<dbReference type="InterPro" id="IPR036249">
    <property type="entry name" value="Thioredoxin-like_sf"/>
</dbReference>
<dbReference type="InterPro" id="IPR004046">
    <property type="entry name" value="GST_C"/>
</dbReference>
<comment type="similarity">
    <text evidence="3">Belongs to the GST superfamily. Sigma family.</text>
</comment>
<evidence type="ECO:0000256" key="2">
    <source>
        <dbReference type="ARBA" id="ARBA00022679"/>
    </source>
</evidence>
<dbReference type="FunFam" id="3.40.30.10:FF:000189">
    <property type="entry name" value="Glutathione S-Transferase"/>
    <property type="match status" value="1"/>
</dbReference>
<dbReference type="SFLD" id="SFLDS00019">
    <property type="entry name" value="Glutathione_Transferase_(cytos"/>
    <property type="match status" value="1"/>
</dbReference>
<dbReference type="AlphaFoldDB" id="E9GD45"/>
<evidence type="ECO:0000313" key="9">
    <source>
        <dbReference type="Proteomes" id="UP000000305"/>
    </source>
</evidence>
<evidence type="ECO:0000256" key="1">
    <source>
        <dbReference type="ARBA" id="ARBA00012452"/>
    </source>
</evidence>
<accession>E9GD45</accession>
<evidence type="ECO:0000256" key="4">
    <source>
        <dbReference type="ARBA" id="ARBA00047960"/>
    </source>
</evidence>
<dbReference type="OrthoDB" id="414243at2759"/>
<dbReference type="SFLD" id="SFLDG00363">
    <property type="entry name" value="AMPS_(cytGST):_Alpha-__Mu-__Pi"/>
    <property type="match status" value="1"/>
</dbReference>
<dbReference type="eggNOG" id="KOG1695">
    <property type="taxonomic scope" value="Eukaryota"/>
</dbReference>
<dbReference type="GO" id="GO:0006749">
    <property type="term" value="P:glutathione metabolic process"/>
    <property type="evidence" value="ECO:0000318"/>
    <property type="project" value="GO_Central"/>
</dbReference>
<dbReference type="PROSITE" id="PS50405">
    <property type="entry name" value="GST_CTER"/>
    <property type="match status" value="1"/>
</dbReference>
<dbReference type="EMBL" id="MN730106">
    <property type="protein sequence ID" value="QNM80600.1"/>
    <property type="molecule type" value="mRNA"/>
</dbReference>
<organism evidence="7 9">
    <name type="scientific">Daphnia pulex</name>
    <name type="common">Water flea</name>
    <dbReference type="NCBI Taxonomy" id="6669"/>
    <lineage>
        <taxon>Eukaryota</taxon>
        <taxon>Metazoa</taxon>
        <taxon>Ecdysozoa</taxon>
        <taxon>Arthropoda</taxon>
        <taxon>Crustacea</taxon>
        <taxon>Branchiopoda</taxon>
        <taxon>Diplostraca</taxon>
        <taxon>Cladocera</taxon>
        <taxon>Anomopoda</taxon>
        <taxon>Daphniidae</taxon>
        <taxon>Daphnia</taxon>
    </lineage>
</organism>
<dbReference type="GO" id="GO:0004364">
    <property type="term" value="F:glutathione transferase activity"/>
    <property type="evidence" value="ECO:0000318"/>
    <property type="project" value="GO_Central"/>
</dbReference>
<dbReference type="EC" id="2.5.1.18" evidence="1"/>
<dbReference type="SUPFAM" id="SSF47616">
    <property type="entry name" value="GST C-terminal domain-like"/>
    <property type="match status" value="1"/>
</dbReference>
<dbReference type="Pfam" id="PF14497">
    <property type="entry name" value="GST_C_3"/>
    <property type="match status" value="1"/>
</dbReference>
<dbReference type="FunFam" id="1.20.1050.10:FF:000030">
    <property type="entry name" value="Glutathione S-transferase S1"/>
    <property type="match status" value="1"/>
</dbReference>
<evidence type="ECO:0000313" key="8">
    <source>
        <dbReference type="EMBL" id="QNM80600.1"/>
    </source>
</evidence>
<dbReference type="InterPro" id="IPR004045">
    <property type="entry name" value="Glutathione_S-Trfase_N"/>
</dbReference>
<dbReference type="InterPro" id="IPR010987">
    <property type="entry name" value="Glutathione-S-Trfase_C-like"/>
</dbReference>
<feature type="domain" description="GST C-terminal" evidence="6">
    <location>
        <begin position="81"/>
        <end position="201"/>
    </location>
</feature>
<dbReference type="InterPro" id="IPR036282">
    <property type="entry name" value="Glutathione-S-Trfase_C_sf"/>
</dbReference>
<reference evidence="8" key="2">
    <citation type="submission" date="2019-11" db="EMBL/GenBank/DDBJ databases">
        <authorList>
            <person name="Liu Z."/>
            <person name="Zhang W."/>
            <person name="Zhao Y."/>
        </authorList>
    </citation>
    <scope>NUCLEOTIDE SEQUENCE</scope>
</reference>
<comment type="catalytic activity">
    <reaction evidence="4">
        <text>RX + glutathione = an S-substituted glutathione + a halide anion + H(+)</text>
        <dbReference type="Rhea" id="RHEA:16437"/>
        <dbReference type="ChEBI" id="CHEBI:15378"/>
        <dbReference type="ChEBI" id="CHEBI:16042"/>
        <dbReference type="ChEBI" id="CHEBI:17792"/>
        <dbReference type="ChEBI" id="CHEBI:57925"/>
        <dbReference type="ChEBI" id="CHEBI:90779"/>
        <dbReference type="EC" id="2.5.1.18"/>
    </reaction>
</comment>
<name>E9GD45_DAPPU</name>
<dbReference type="EMBL" id="GL732539">
    <property type="protein sequence ID" value="EFX82673.1"/>
    <property type="molecule type" value="Genomic_DNA"/>
</dbReference>
<evidence type="ECO:0000259" key="6">
    <source>
        <dbReference type="PROSITE" id="PS50405"/>
    </source>
</evidence>
<dbReference type="InterPro" id="IPR050213">
    <property type="entry name" value="GST_superfamily"/>
</dbReference>
<dbReference type="FunCoup" id="E9GD45">
    <property type="interactions" value="281"/>
</dbReference>
<dbReference type="PANTHER" id="PTHR11571">
    <property type="entry name" value="GLUTATHIONE S-TRANSFERASE"/>
    <property type="match status" value="1"/>
</dbReference>
<dbReference type="PROSITE" id="PS50404">
    <property type="entry name" value="GST_NTER"/>
    <property type="match status" value="1"/>
</dbReference>
<keyword evidence="2 8" id="KW-0808">Transferase</keyword>
<dbReference type="InterPro" id="IPR040079">
    <property type="entry name" value="Glutathione_S-Trfase"/>
</dbReference>
<evidence type="ECO:0000313" key="7">
    <source>
        <dbReference type="EMBL" id="EFX82673.1"/>
    </source>
</evidence>
<dbReference type="KEGG" id="dpx:DAPPUDRAFT_223730"/>
<dbReference type="Gene3D" id="3.40.30.10">
    <property type="entry name" value="Glutaredoxin"/>
    <property type="match status" value="1"/>
</dbReference>